<dbReference type="STRING" id="1611254.A0A2G5U3I9"/>
<dbReference type="FunFam" id="3.30.2450.30:FF:000003">
    <property type="entry name" value="Histone acetyltransferase"/>
    <property type="match status" value="1"/>
</dbReference>
<dbReference type="InterPro" id="IPR006628">
    <property type="entry name" value="PUR-bd_fam"/>
</dbReference>
<evidence type="ECO:0000256" key="2">
    <source>
        <dbReference type="ARBA" id="ARBA00023125"/>
    </source>
</evidence>
<dbReference type="AlphaFoldDB" id="A0A2G5U3I9"/>
<name>A0A2G5U3I9_9PELO</name>
<dbReference type="PANTHER" id="PTHR12611:SF0">
    <property type="entry name" value="PURINE-RICH BINDING PROTEIN-ALPHA, ISOFORM B"/>
    <property type="match status" value="1"/>
</dbReference>
<dbReference type="SMART" id="SM00712">
    <property type="entry name" value="PUR"/>
    <property type="match status" value="3"/>
</dbReference>
<dbReference type="Pfam" id="PF04845">
    <property type="entry name" value="PurA"/>
    <property type="match status" value="1"/>
</dbReference>
<reference evidence="4" key="1">
    <citation type="submission" date="2017-10" db="EMBL/GenBank/DDBJ databases">
        <title>Rapid genome shrinkage in a self-fertile nematode reveals novel sperm competition proteins.</title>
        <authorList>
            <person name="Yin D."/>
            <person name="Schwarz E.M."/>
            <person name="Thomas C.G."/>
            <person name="Felde R.L."/>
            <person name="Korf I.F."/>
            <person name="Cutter A.D."/>
            <person name="Schartner C.M."/>
            <person name="Ralston E.J."/>
            <person name="Meyer B.J."/>
            <person name="Haag E.S."/>
        </authorList>
    </citation>
    <scope>NUCLEOTIDE SEQUENCE [LARGE SCALE GENOMIC DNA]</scope>
    <source>
        <strain evidence="4">JU1422</strain>
    </source>
</reference>
<organism evidence="3 4">
    <name type="scientific">Caenorhabditis nigoni</name>
    <dbReference type="NCBI Taxonomy" id="1611254"/>
    <lineage>
        <taxon>Eukaryota</taxon>
        <taxon>Metazoa</taxon>
        <taxon>Ecdysozoa</taxon>
        <taxon>Nematoda</taxon>
        <taxon>Chromadorea</taxon>
        <taxon>Rhabditida</taxon>
        <taxon>Rhabditina</taxon>
        <taxon>Rhabditomorpha</taxon>
        <taxon>Rhabditoidea</taxon>
        <taxon>Rhabditidae</taxon>
        <taxon>Peloderinae</taxon>
        <taxon>Caenorhabditis</taxon>
    </lineage>
</organism>
<dbReference type="EMBL" id="PDUG01000004">
    <property type="protein sequence ID" value="PIC34102.1"/>
    <property type="molecule type" value="Genomic_DNA"/>
</dbReference>
<keyword evidence="4" id="KW-1185">Reference proteome</keyword>
<dbReference type="Proteomes" id="UP000230233">
    <property type="component" value="Chromosome IV"/>
</dbReference>
<gene>
    <name evidence="3" type="primary">Cni-plp-1</name>
    <name evidence="3" type="synonym">Cnig_chr_IV.g13852</name>
    <name evidence="3" type="ORF">B9Z55_013852</name>
</gene>
<protein>
    <recommendedName>
        <fullName evidence="5">Transcriptional activator protein Pur-alpha</fullName>
    </recommendedName>
</protein>
<dbReference type="GO" id="GO:0000981">
    <property type="term" value="F:DNA-binding transcription factor activity, RNA polymerase II-specific"/>
    <property type="evidence" value="ECO:0007669"/>
    <property type="project" value="TreeGrafter"/>
</dbReference>
<accession>A0A2G5U3I9</accession>
<evidence type="ECO:0000313" key="4">
    <source>
        <dbReference type="Proteomes" id="UP000230233"/>
    </source>
</evidence>
<dbReference type="GO" id="GO:0000977">
    <property type="term" value="F:RNA polymerase II transcription regulatory region sequence-specific DNA binding"/>
    <property type="evidence" value="ECO:0007669"/>
    <property type="project" value="InterPro"/>
</dbReference>
<dbReference type="PANTHER" id="PTHR12611">
    <property type="entry name" value="PUR-TRANSCRIPTIONAL ACTIVATOR"/>
    <property type="match status" value="1"/>
</dbReference>
<dbReference type="Gene3D" id="3.10.450.700">
    <property type="match status" value="1"/>
</dbReference>
<dbReference type="OrthoDB" id="523901at2759"/>
<sequence length="271" mass="30646">MFSCSYPRFTMSSCDATWRDVSFRGRDSNSDQFAPIYMCESAMRMSDGSVERGTKRAEDSLATHQLTVQYKRYYIDVNENTRGRYIKIAELGANYKSRIILSIPAAKAVVSEVAKMLPLLDEPSTGEHAPKESVTIKSETLNVDGRKFYVDLKENDRGRFLRIAQMPTNPRQTRQQIAVPADGIAEVHKVLSEYLTKFGEGHEQENTNTPKITAENKSFLFHAGKNDRGEFLRISEIKLNSGYRNAITIPMSALADFRKELDNIIATQGKQ</sequence>
<comment type="similarity">
    <text evidence="1">Belongs to the PUR DNA-binding protein family.</text>
</comment>
<comment type="caution">
    <text evidence="3">The sequence shown here is derived from an EMBL/GenBank/DDBJ whole genome shotgun (WGS) entry which is preliminary data.</text>
</comment>
<dbReference type="Gene3D" id="3.30.2450.30">
    <property type="match status" value="1"/>
</dbReference>
<keyword evidence="2" id="KW-0238">DNA-binding</keyword>
<dbReference type="GO" id="GO:0032422">
    <property type="term" value="F:purine-rich negative regulatory element binding"/>
    <property type="evidence" value="ECO:0007669"/>
    <property type="project" value="InterPro"/>
</dbReference>
<evidence type="ECO:0000256" key="1">
    <source>
        <dbReference type="ARBA" id="ARBA00009251"/>
    </source>
</evidence>
<proteinExistence type="inferred from homology"/>
<evidence type="ECO:0008006" key="5">
    <source>
        <dbReference type="Google" id="ProtNLM"/>
    </source>
</evidence>
<evidence type="ECO:0000313" key="3">
    <source>
        <dbReference type="EMBL" id="PIC34102.1"/>
    </source>
</evidence>
<dbReference type="GO" id="GO:0005634">
    <property type="term" value="C:nucleus"/>
    <property type="evidence" value="ECO:0007669"/>
    <property type="project" value="TreeGrafter"/>
</dbReference>